<evidence type="ECO:0000313" key="7">
    <source>
        <dbReference type="EMBL" id="QBM88145.1"/>
    </source>
</evidence>
<dbReference type="InterPro" id="IPR004871">
    <property type="entry name" value="RSE1/DDB1/CPSF1_C"/>
</dbReference>
<dbReference type="SUPFAM" id="SSF50978">
    <property type="entry name" value="WD40 repeat-like"/>
    <property type="match status" value="1"/>
</dbReference>
<evidence type="ECO:0000256" key="2">
    <source>
        <dbReference type="ARBA" id="ARBA00022664"/>
    </source>
</evidence>
<gene>
    <name evidence="7" type="primary">MPUL0C01080</name>
    <name evidence="7" type="ORF">METSCH_C01080</name>
</gene>
<evidence type="ECO:0000259" key="5">
    <source>
        <dbReference type="Pfam" id="PF10433"/>
    </source>
</evidence>
<keyword evidence="3" id="KW-0539">Nucleus</keyword>
<dbReference type="GO" id="GO:0005634">
    <property type="term" value="C:nucleus"/>
    <property type="evidence" value="ECO:0007669"/>
    <property type="project" value="UniProtKB-SubCell"/>
</dbReference>
<protein>
    <submittedName>
        <fullName evidence="7">Splicing factor 3B subunit 3</fullName>
    </submittedName>
</protein>
<evidence type="ECO:0000259" key="6">
    <source>
        <dbReference type="Pfam" id="PF23726"/>
    </source>
</evidence>
<organism evidence="7 8">
    <name type="scientific">Metschnikowia aff. pulcherrima</name>
    <dbReference type="NCBI Taxonomy" id="2163413"/>
    <lineage>
        <taxon>Eukaryota</taxon>
        <taxon>Fungi</taxon>
        <taxon>Dikarya</taxon>
        <taxon>Ascomycota</taxon>
        <taxon>Saccharomycotina</taxon>
        <taxon>Pichiomycetes</taxon>
        <taxon>Metschnikowiaceae</taxon>
        <taxon>Metschnikowia</taxon>
    </lineage>
</organism>
<dbReference type="GO" id="GO:0006397">
    <property type="term" value="P:mRNA processing"/>
    <property type="evidence" value="ECO:0007669"/>
    <property type="project" value="UniProtKB-KW"/>
</dbReference>
<accession>A0A4P6XNF0</accession>
<dbReference type="GO" id="GO:0003676">
    <property type="term" value="F:nucleic acid binding"/>
    <property type="evidence" value="ECO:0007669"/>
    <property type="project" value="InterPro"/>
</dbReference>
<dbReference type="Pfam" id="PF03178">
    <property type="entry name" value="CPSF_A"/>
    <property type="match status" value="1"/>
</dbReference>
<evidence type="ECO:0000259" key="4">
    <source>
        <dbReference type="Pfam" id="PF03178"/>
    </source>
</evidence>
<dbReference type="InterPro" id="IPR015943">
    <property type="entry name" value="WD40/YVTN_repeat-like_dom_sf"/>
</dbReference>
<dbReference type="EMBL" id="CP034458">
    <property type="protein sequence ID" value="QBM88145.1"/>
    <property type="molecule type" value="Genomic_DNA"/>
</dbReference>
<dbReference type="Pfam" id="PF23726">
    <property type="entry name" value="Beta-prop_RSE1_2nd"/>
    <property type="match status" value="1"/>
</dbReference>
<feature type="domain" description="RSE1/DDB1/CPSF1 first beta-propeller" evidence="5">
    <location>
        <begin position="24"/>
        <end position="370"/>
    </location>
</feature>
<dbReference type="AlphaFoldDB" id="A0A4P6XNF0"/>
<evidence type="ECO:0000256" key="1">
    <source>
        <dbReference type="ARBA" id="ARBA00004123"/>
    </source>
</evidence>
<dbReference type="InterPro" id="IPR018846">
    <property type="entry name" value="Beta-prop_RSE1/DDB1/CPSF1_1st"/>
</dbReference>
<keyword evidence="2" id="KW-0507">mRNA processing</keyword>
<feature type="domain" description="RSE1/DDB1/CPSF1 second beta-propeller" evidence="6">
    <location>
        <begin position="451"/>
        <end position="776"/>
    </location>
</feature>
<dbReference type="STRING" id="2163413.A0A4P6XNF0"/>
<evidence type="ECO:0000313" key="8">
    <source>
        <dbReference type="Proteomes" id="UP000292447"/>
    </source>
</evidence>
<dbReference type="PANTHER" id="PTHR10644">
    <property type="entry name" value="DNA REPAIR/RNA PROCESSING CPSF FAMILY"/>
    <property type="match status" value="1"/>
</dbReference>
<evidence type="ECO:0000256" key="3">
    <source>
        <dbReference type="ARBA" id="ARBA00023242"/>
    </source>
</evidence>
<dbReference type="Proteomes" id="UP000292447">
    <property type="component" value="Chromosome III"/>
</dbReference>
<dbReference type="InterPro" id="IPR050358">
    <property type="entry name" value="RSE1/DDB1/CFT1"/>
</dbReference>
<feature type="domain" description="RSE1/DDB1/CPSF1 C-terminal" evidence="4">
    <location>
        <begin position="848"/>
        <end position="1177"/>
    </location>
</feature>
<dbReference type="InterPro" id="IPR036322">
    <property type="entry name" value="WD40_repeat_dom_sf"/>
</dbReference>
<dbReference type="InterPro" id="IPR058543">
    <property type="entry name" value="Beta-prop_RSE1/DDB1/CPSF1_2nd"/>
</dbReference>
<keyword evidence="8" id="KW-1185">Reference proteome</keyword>
<proteinExistence type="predicted"/>
<name>A0A4P6XNF0_9ASCO</name>
<dbReference type="Pfam" id="PF10433">
    <property type="entry name" value="Beta-prop_RSE1_1st"/>
    <property type="match status" value="1"/>
</dbReference>
<comment type="subcellular location">
    <subcellularLocation>
        <location evidence="1">Nucleus</location>
    </subcellularLocation>
</comment>
<reference evidence="8" key="1">
    <citation type="submission" date="2019-03" db="EMBL/GenBank/DDBJ databases">
        <title>Snf2 controls pulcherriminic acid biosynthesis and connects pigmentation and antifungal activity of the yeast Metschnikowia pulcherrima.</title>
        <authorList>
            <person name="Gore-Lloyd D."/>
            <person name="Sumann I."/>
            <person name="Brachmann A.O."/>
            <person name="Schneeberger K."/>
            <person name="Ortiz-Merino R.A."/>
            <person name="Moreno-Beltran M."/>
            <person name="Schlaefli M."/>
            <person name="Kirner P."/>
            <person name="Santos Kron A."/>
            <person name="Wolfe K.H."/>
            <person name="Piel J."/>
            <person name="Ahrens C.H."/>
            <person name="Henk D."/>
            <person name="Freimoser F.M."/>
        </authorList>
    </citation>
    <scope>NUCLEOTIDE SEQUENCE [LARGE SCALE GENOMIC DNA]</scope>
    <source>
        <strain evidence="8">APC 1.2</strain>
    </source>
</reference>
<sequence>MLPNSDSLYLYHLTLRAPSSALASVLGNFSGTKKIQELVVSTTTGIDIYRPNGETGKLHKLHTQKAFASVQALLKVRLAGTEKDLLVLSSDLGNLTVAEFNAESSRFIPIIQEPHSKSGFRRTTPGAYLEVDPANRAIMISALESTKLVYKLESHEDLPRLCSALEMTSKHMLTLALCALDTGYENPMWAALEIDQSDYNMKPFTTNLPLLLNYYEFDQGLNHIVRKRSKPDVPALASVLVPMPGHVGGVLVCCDSYLIYEKEPGSRLLVPLPVRKGSAGTQIVCHYLHKLKKSDFFVLLQSALGDLYKVTVTDTEERHPRIKVTYFDTIPVCNSLEILRLGFLFANTTNNNKLFYQFEQLGADNDTTTVAQPWTEEDQDDFEETAKTQHIFSPVGLQNLALVDIIESLGPLTDSALIEPAAGDADSLKQLVTLSSHSYMKLLTYGMPVLELVSLPLPMRPTEIYTTRIHAKLANDQYLVLTSSLNEKTVVLSIGEVVEEVTDSGFVTDQYTLCVQQIGANSLAQIHRNGIRNIRHVLDENLEISKRTTSDWFPPAGITVLHASANNEQIVVALSNREICYFEVDPADSQLVEYEDRLENTGGAVTALAITANPINEKKSFFAVVASLDESVQVLSLMPHNCFEILTLQALSAAAKSLLMLQTDINNTHVHIGMENGVYVRVHIDLISGKLSDTRLKYLGSTPVQLRTLKFPGIAQPGILAFTSRPWVGFFNNDGAFKLFPLLGSNITSGTSFFSEDIGTESVVGVSGLNLTIFTLGNDDAGGFNAHDEFTVSLIKLRYTPKKQVRQGDVFYVIQADNNTVSPYTEQNDVDEDYIEAFGYQHQPGKWASCIQAVGQSTGLVLQTIEFENNECAVAMCLMEAENEKYVVVSTSQDLRFTNPFYLANFLYTYCISTENTLDFVHKTAVDGQVSALESLGGKKLVLGVGSQLRVYEMGKKQFLRKLATKIETLRRPNKIKHIGGDLVLVGDSQNSLTFFQYDSVKNQFVPFVNDVMARQITAFENLDSRTVVGGDKFGNIFVNRVPQSVFDQMSENVLMKYQDGFLNGAAARLSKLCDFYIQDIPTSFQKGTFVVGGTESVVYTGLQGTVGLLLPLATKHEAEFMVKFENLLRKALDGEFAELSKAKRAINLVGREHIKFRSYYSPVKNVVDGDFLERYYELDQASKIKIAGQLDRAPREIERKLYDLRNRAAF</sequence>
<dbReference type="Gene3D" id="2.130.10.10">
    <property type="entry name" value="YVTN repeat-like/Quinoprotein amine dehydrogenase"/>
    <property type="match status" value="3"/>
</dbReference>